<dbReference type="STRING" id="329186.SAMN02927925_01221"/>
<dbReference type="Pfam" id="PF22658">
    <property type="entry name" value="YycE-like_N"/>
    <property type="match status" value="1"/>
</dbReference>
<dbReference type="AlphaFoldDB" id="A0A1G4VJM9"/>
<protein>
    <submittedName>
        <fullName evidence="2">Glyoxalase/Bleomycin resistance protein/Dioxygenase superfamily protein</fullName>
    </submittedName>
</protein>
<name>A0A1G4VJM9_9FLAO</name>
<gene>
    <name evidence="2" type="ORF">SAMN02927925_01221</name>
</gene>
<dbReference type="Proteomes" id="UP000182124">
    <property type="component" value="Unassembled WGS sequence"/>
</dbReference>
<reference evidence="2 3" key="1">
    <citation type="submission" date="2016-10" db="EMBL/GenBank/DDBJ databases">
        <authorList>
            <person name="de Groot N.N."/>
        </authorList>
    </citation>
    <scope>NUCLEOTIDE SEQUENCE [LARGE SCALE GENOMIC DNA]</scope>
    <source>
        <strain evidence="2 3">CGMCC 1.3801</strain>
    </source>
</reference>
<sequence length="125" mass="14565">MKLRVARHTDDLEKIKTFYTDVLGFEILGSFENHDNYHGIFIGKPNLNWHFEFTKSDKKANHFSDEDDVLVLYPETISEYKKLINNTIKNNISSITSINPYWDTNGKMFCDPDGFRIIISDLKAT</sequence>
<dbReference type="EMBL" id="FMTY01000002">
    <property type="protein sequence ID" value="SCX07756.1"/>
    <property type="molecule type" value="Genomic_DNA"/>
</dbReference>
<dbReference type="SUPFAM" id="SSF54593">
    <property type="entry name" value="Glyoxalase/Bleomycin resistance protein/Dihydroxybiphenyl dioxygenase"/>
    <property type="match status" value="1"/>
</dbReference>
<dbReference type="InterPro" id="IPR029068">
    <property type="entry name" value="Glyas_Bleomycin-R_OHBP_Dase"/>
</dbReference>
<dbReference type="Gene3D" id="3.10.180.10">
    <property type="entry name" value="2,3-Dihydroxybiphenyl 1,2-Dioxygenase, domain 1"/>
    <property type="match status" value="1"/>
</dbReference>
<keyword evidence="2" id="KW-0223">Dioxygenase</keyword>
<evidence type="ECO:0000313" key="3">
    <source>
        <dbReference type="Proteomes" id="UP000182124"/>
    </source>
</evidence>
<proteinExistence type="predicted"/>
<dbReference type="GO" id="GO:0051213">
    <property type="term" value="F:dioxygenase activity"/>
    <property type="evidence" value="ECO:0007669"/>
    <property type="project" value="UniProtKB-KW"/>
</dbReference>
<evidence type="ECO:0000259" key="1">
    <source>
        <dbReference type="PROSITE" id="PS51819"/>
    </source>
</evidence>
<accession>A0A1G4VJM9</accession>
<evidence type="ECO:0000313" key="2">
    <source>
        <dbReference type="EMBL" id="SCX07756.1"/>
    </source>
</evidence>
<dbReference type="PROSITE" id="PS51819">
    <property type="entry name" value="VOC"/>
    <property type="match status" value="1"/>
</dbReference>
<dbReference type="InterPro" id="IPR058997">
    <property type="entry name" value="YycE-like_C"/>
</dbReference>
<dbReference type="InterPro" id="IPR058998">
    <property type="entry name" value="YycE-like_N"/>
</dbReference>
<feature type="domain" description="VOC" evidence="1">
    <location>
        <begin position="1"/>
        <end position="122"/>
    </location>
</feature>
<dbReference type="InterPro" id="IPR037523">
    <property type="entry name" value="VOC_core"/>
</dbReference>
<dbReference type="RefSeq" id="WP_035654605.1">
    <property type="nucleotide sequence ID" value="NZ_CBCSBQ010000009.1"/>
</dbReference>
<organism evidence="2 3">
    <name type="scientific">Flavobacterium saliperosum</name>
    <dbReference type="NCBI Taxonomy" id="329186"/>
    <lineage>
        <taxon>Bacteria</taxon>
        <taxon>Pseudomonadati</taxon>
        <taxon>Bacteroidota</taxon>
        <taxon>Flavobacteriia</taxon>
        <taxon>Flavobacteriales</taxon>
        <taxon>Flavobacteriaceae</taxon>
        <taxon>Flavobacterium</taxon>
    </lineage>
</organism>
<keyword evidence="2" id="KW-0560">Oxidoreductase</keyword>
<dbReference type="Pfam" id="PF22659">
    <property type="entry name" value="YycE-like_C"/>
    <property type="match status" value="1"/>
</dbReference>
<dbReference type="CDD" id="cd06587">
    <property type="entry name" value="VOC"/>
    <property type="match status" value="1"/>
</dbReference>